<dbReference type="Gene3D" id="3.20.20.370">
    <property type="entry name" value="Glycoside hydrolase/deacetylase"/>
    <property type="match status" value="1"/>
</dbReference>
<dbReference type="InterPro" id="IPR011330">
    <property type="entry name" value="Glyco_hydro/deAcase_b/a-brl"/>
</dbReference>
<sequence length="228" mass="25615">MRSRLVTAGVLATLAYTVVPYMASRVFGWRVTKSLDSRSIALTFDDGPDPVYTTELLDLLQQEGIHATFFVVGHKAEAHPDLIRRMHEEGHQLGIHNYVHRPNWSMRPSTVRTGIERTAAIIERITGERPTVYRPPWGALNAGDVLCPPSYKMILWSKMAEDWKLEGGTAKIKRLLSHVSEGDIILLHDNGDTFGADPQAPVQTIAALKELLPEWKARGLQFRRIDQA</sequence>
<gene>
    <name evidence="2" type="ORF">AS033_14355</name>
</gene>
<organism evidence="2 3">
    <name type="scientific">Exiguobacterium indicum</name>
    <dbReference type="NCBI Taxonomy" id="296995"/>
    <lineage>
        <taxon>Bacteria</taxon>
        <taxon>Bacillati</taxon>
        <taxon>Bacillota</taxon>
        <taxon>Bacilli</taxon>
        <taxon>Bacillales</taxon>
        <taxon>Bacillales Family XII. Incertae Sedis</taxon>
        <taxon>Exiguobacterium</taxon>
    </lineage>
</organism>
<dbReference type="OrthoDB" id="9812065at2"/>
<dbReference type="GO" id="GO:0016810">
    <property type="term" value="F:hydrolase activity, acting on carbon-nitrogen (but not peptide) bonds"/>
    <property type="evidence" value="ECO:0007669"/>
    <property type="project" value="InterPro"/>
</dbReference>
<feature type="domain" description="NodB homology" evidence="1">
    <location>
        <begin position="38"/>
        <end position="223"/>
    </location>
</feature>
<dbReference type="EMBL" id="LNQL01000006">
    <property type="protein sequence ID" value="KSU47840.1"/>
    <property type="molecule type" value="Genomic_DNA"/>
</dbReference>
<dbReference type="InterPro" id="IPR050248">
    <property type="entry name" value="Polysacc_deacetylase_ArnD"/>
</dbReference>
<dbReference type="RefSeq" id="WP_055967852.1">
    <property type="nucleotide sequence ID" value="NZ_FMYN01000006.1"/>
</dbReference>
<reference evidence="2 3" key="1">
    <citation type="journal article" date="2015" name="Int. J. Syst. Evol. Microbiol.">
        <title>Exiguobacterium enclense sp. nov., isolated from sediment.</title>
        <authorList>
            <person name="Dastager S.G."/>
            <person name="Mawlankar R."/>
            <person name="Sonalkar V.V."/>
            <person name="Thorat M.N."/>
            <person name="Mual P."/>
            <person name="Verma A."/>
            <person name="Krishnamurthi S."/>
            <person name="Tang S.K."/>
            <person name="Li W.J."/>
        </authorList>
    </citation>
    <scope>NUCLEOTIDE SEQUENCE [LARGE SCALE GENOMIC DNA]</scope>
    <source>
        <strain evidence="2 3">NIO-1109</strain>
    </source>
</reference>
<name>A0A0V8GC25_9BACL</name>
<dbReference type="CDD" id="cd10959">
    <property type="entry name" value="CE4_NodB_like_3"/>
    <property type="match status" value="1"/>
</dbReference>
<dbReference type="SUPFAM" id="SSF88713">
    <property type="entry name" value="Glycoside hydrolase/deacetylase"/>
    <property type="match status" value="1"/>
</dbReference>
<dbReference type="InterPro" id="IPR002509">
    <property type="entry name" value="NODB_dom"/>
</dbReference>
<evidence type="ECO:0000313" key="2">
    <source>
        <dbReference type="EMBL" id="KSU47840.1"/>
    </source>
</evidence>
<proteinExistence type="predicted"/>
<dbReference type="PANTHER" id="PTHR10587:SF137">
    <property type="entry name" value="4-DEOXY-4-FORMAMIDO-L-ARABINOSE-PHOSPHOUNDECAPRENOL DEFORMYLASE ARND-RELATED"/>
    <property type="match status" value="1"/>
</dbReference>
<dbReference type="Pfam" id="PF01522">
    <property type="entry name" value="Polysacc_deac_1"/>
    <property type="match status" value="1"/>
</dbReference>
<dbReference type="GeneID" id="90836593"/>
<dbReference type="PROSITE" id="PS51677">
    <property type="entry name" value="NODB"/>
    <property type="match status" value="1"/>
</dbReference>
<dbReference type="Proteomes" id="UP000053797">
    <property type="component" value="Unassembled WGS sequence"/>
</dbReference>
<dbReference type="AlphaFoldDB" id="A0A0V8GC25"/>
<accession>A0A0V8GC25</accession>
<comment type="caution">
    <text evidence="2">The sequence shown here is derived from an EMBL/GenBank/DDBJ whole genome shotgun (WGS) entry which is preliminary data.</text>
</comment>
<protein>
    <submittedName>
        <fullName evidence="2">Polysaccharide deacetylase</fullName>
    </submittedName>
</protein>
<dbReference type="PANTHER" id="PTHR10587">
    <property type="entry name" value="GLYCOSYL TRANSFERASE-RELATED"/>
    <property type="match status" value="1"/>
</dbReference>
<evidence type="ECO:0000259" key="1">
    <source>
        <dbReference type="PROSITE" id="PS51677"/>
    </source>
</evidence>
<evidence type="ECO:0000313" key="3">
    <source>
        <dbReference type="Proteomes" id="UP000053797"/>
    </source>
</evidence>
<dbReference type="GO" id="GO:0005975">
    <property type="term" value="P:carbohydrate metabolic process"/>
    <property type="evidence" value="ECO:0007669"/>
    <property type="project" value="InterPro"/>
</dbReference>